<reference evidence="1 2" key="1">
    <citation type="submission" date="2020-11" db="EMBL/GenBank/DDBJ databases">
        <title>The genome sequence of Erythrobacter sp. 6D36.</title>
        <authorList>
            <person name="Liu Y."/>
        </authorList>
    </citation>
    <scope>NUCLEOTIDE SEQUENCE [LARGE SCALE GENOMIC DNA]</scope>
    <source>
        <strain evidence="1 2">6D36</strain>
    </source>
</reference>
<protein>
    <submittedName>
        <fullName evidence="1">AHH domain-containing protein</fullName>
    </submittedName>
</protein>
<accession>A0A7S8IWD2</accession>
<dbReference type="Pfam" id="PF14412">
    <property type="entry name" value="AHH"/>
    <property type="match status" value="1"/>
</dbReference>
<proteinExistence type="predicted"/>
<dbReference type="RefSeq" id="WP_200983658.1">
    <property type="nucleotide sequence ID" value="NZ_CP064654.1"/>
</dbReference>
<dbReference type="EMBL" id="CP064654">
    <property type="protein sequence ID" value="QPC99871.1"/>
    <property type="molecule type" value="Genomic_DNA"/>
</dbReference>
<dbReference type="InterPro" id="IPR032871">
    <property type="entry name" value="AHH_dom_containing"/>
</dbReference>
<name>A0A7S8IWD2_9SPHN</name>
<evidence type="ECO:0000313" key="1">
    <source>
        <dbReference type="EMBL" id="QPC99871.1"/>
    </source>
</evidence>
<gene>
    <name evidence="1" type="ORF">IRL76_04855</name>
</gene>
<sequence length="164" mass="18968">MRRPLPFRKVNRRDGAQYDPSLQRHHLLPCQLLTMRCFTPFFDAVGRERIGFDDFRRNGMLLPAREEAVGRLLLPLHRGPHRDYNAMVADRVGRIERAWARDRVRFGTDNHEAAAMRLALLQKGLRRRLLDCRQPLMLNRKDPLGAGVDFSSLDALAEELWAAA</sequence>
<dbReference type="KEGG" id="qso:IRL76_04855"/>
<evidence type="ECO:0000313" key="2">
    <source>
        <dbReference type="Proteomes" id="UP000594459"/>
    </source>
</evidence>
<organism evidence="1 2">
    <name type="scientific">Qipengyuania soli</name>
    <dbReference type="NCBI Taxonomy" id="2782568"/>
    <lineage>
        <taxon>Bacteria</taxon>
        <taxon>Pseudomonadati</taxon>
        <taxon>Pseudomonadota</taxon>
        <taxon>Alphaproteobacteria</taxon>
        <taxon>Sphingomonadales</taxon>
        <taxon>Erythrobacteraceae</taxon>
        <taxon>Qipengyuania</taxon>
    </lineage>
</organism>
<dbReference type="Proteomes" id="UP000594459">
    <property type="component" value="Chromosome"/>
</dbReference>
<keyword evidence="2" id="KW-1185">Reference proteome</keyword>
<dbReference type="AlphaFoldDB" id="A0A7S8IWD2"/>